<gene>
    <name evidence="2" type="ORF">R1sor_021184</name>
</gene>
<keyword evidence="1" id="KW-0732">Signal</keyword>
<feature type="chain" id="PRO_5044775268" evidence="1">
    <location>
        <begin position="22"/>
        <end position="145"/>
    </location>
</feature>
<dbReference type="Proteomes" id="UP001633002">
    <property type="component" value="Unassembled WGS sequence"/>
</dbReference>
<comment type="caution">
    <text evidence="2">The sequence shown here is derived from an EMBL/GenBank/DDBJ whole genome shotgun (WGS) entry which is preliminary data.</text>
</comment>
<feature type="signal peptide" evidence="1">
    <location>
        <begin position="1"/>
        <end position="21"/>
    </location>
</feature>
<sequence>MKPSSASVFILVLIWLVVLVAQDLKFLDELKVSGFVSTPVLQQDMDSPSRLPVPAFGAWRDEAPESPKIDYAQAFARARASRMGSMPAREESRDFEKYSFHYHSESEPSSSDFNSAESYSRSVRSPRRIFHFFVCGSRKNLQAVS</sequence>
<name>A0ABD3GGD3_9MARC</name>
<organism evidence="2 3">
    <name type="scientific">Riccia sorocarpa</name>
    <dbReference type="NCBI Taxonomy" id="122646"/>
    <lineage>
        <taxon>Eukaryota</taxon>
        <taxon>Viridiplantae</taxon>
        <taxon>Streptophyta</taxon>
        <taxon>Embryophyta</taxon>
        <taxon>Marchantiophyta</taxon>
        <taxon>Marchantiopsida</taxon>
        <taxon>Marchantiidae</taxon>
        <taxon>Marchantiales</taxon>
        <taxon>Ricciaceae</taxon>
        <taxon>Riccia</taxon>
    </lineage>
</organism>
<protein>
    <submittedName>
        <fullName evidence="2">Uncharacterized protein</fullName>
    </submittedName>
</protein>
<dbReference type="AlphaFoldDB" id="A0ABD3GGD3"/>
<reference evidence="2 3" key="1">
    <citation type="submission" date="2024-09" db="EMBL/GenBank/DDBJ databases">
        <title>Chromosome-scale assembly of Riccia sorocarpa.</title>
        <authorList>
            <person name="Paukszto L."/>
        </authorList>
    </citation>
    <scope>NUCLEOTIDE SEQUENCE [LARGE SCALE GENOMIC DNA]</scope>
    <source>
        <strain evidence="2">LP-2024</strain>
        <tissue evidence="2">Aerial parts of the thallus</tissue>
    </source>
</reference>
<evidence type="ECO:0000313" key="3">
    <source>
        <dbReference type="Proteomes" id="UP001633002"/>
    </source>
</evidence>
<accession>A0ABD3GGD3</accession>
<evidence type="ECO:0000256" key="1">
    <source>
        <dbReference type="SAM" id="SignalP"/>
    </source>
</evidence>
<dbReference type="EMBL" id="JBJQOH010000007">
    <property type="protein sequence ID" value="KAL3678228.1"/>
    <property type="molecule type" value="Genomic_DNA"/>
</dbReference>
<keyword evidence="3" id="KW-1185">Reference proteome</keyword>
<proteinExistence type="predicted"/>
<evidence type="ECO:0000313" key="2">
    <source>
        <dbReference type="EMBL" id="KAL3678228.1"/>
    </source>
</evidence>